<comment type="caution">
    <text evidence="1">The sequence shown here is derived from an EMBL/GenBank/DDBJ whole genome shotgun (WGS) entry which is preliminary data.</text>
</comment>
<dbReference type="OrthoDB" id="2422443at2759"/>
<keyword evidence="2" id="KW-1185">Reference proteome</keyword>
<reference evidence="1 2" key="1">
    <citation type="journal article" date="2019" name="Environ. Microbiol.">
        <title>At the nexus of three kingdoms: the genome of the mycorrhizal fungus Gigaspora margarita provides insights into plant, endobacterial and fungal interactions.</title>
        <authorList>
            <person name="Venice F."/>
            <person name="Ghignone S."/>
            <person name="Salvioli di Fossalunga A."/>
            <person name="Amselem J."/>
            <person name="Novero M."/>
            <person name="Xianan X."/>
            <person name="Sedzielewska Toro K."/>
            <person name="Morin E."/>
            <person name="Lipzen A."/>
            <person name="Grigoriev I.V."/>
            <person name="Henrissat B."/>
            <person name="Martin F.M."/>
            <person name="Bonfante P."/>
        </authorList>
    </citation>
    <scope>NUCLEOTIDE SEQUENCE [LARGE SCALE GENOMIC DNA]</scope>
    <source>
        <strain evidence="1 2">BEG34</strain>
    </source>
</reference>
<protein>
    <submittedName>
        <fullName evidence="1">Uncharacterized protein</fullName>
    </submittedName>
</protein>
<proteinExistence type="predicted"/>
<accession>A0A8H3XB36</accession>
<sequence length="253" mass="29832">MFTLIISLTQQRVTNLRVNIPEIYISNPININPNSLANIEKVLVHIEKISGIKDRICKNIDLKRFAVCQEYRTKNQLSYFKRCADYHKSWDSICNIYHQAMAMKLLWPYVKSHSNPSVEEYLVWAKEQQSPLYQIKYEQLMQLYSEIRDFIEKNCFVSRSGIYEQHQGLDAIIEELRNNLFKTIGYNDQQSVPRTQPESAMEFQRFRVLLRSLEFPIPITKKEAILQNSEENMTNNEILAKIETFLEQLGENA</sequence>
<name>A0A8H3XB36_GIGMA</name>
<gene>
    <name evidence="1" type="ORF">F8M41_004011</name>
</gene>
<evidence type="ECO:0000313" key="1">
    <source>
        <dbReference type="EMBL" id="KAF0441057.1"/>
    </source>
</evidence>
<dbReference type="AlphaFoldDB" id="A0A8H3XB36"/>
<organism evidence="1 2">
    <name type="scientific">Gigaspora margarita</name>
    <dbReference type="NCBI Taxonomy" id="4874"/>
    <lineage>
        <taxon>Eukaryota</taxon>
        <taxon>Fungi</taxon>
        <taxon>Fungi incertae sedis</taxon>
        <taxon>Mucoromycota</taxon>
        <taxon>Glomeromycotina</taxon>
        <taxon>Glomeromycetes</taxon>
        <taxon>Diversisporales</taxon>
        <taxon>Gigasporaceae</taxon>
        <taxon>Gigaspora</taxon>
    </lineage>
</organism>
<dbReference type="EMBL" id="WTPW01001361">
    <property type="protein sequence ID" value="KAF0441057.1"/>
    <property type="molecule type" value="Genomic_DNA"/>
</dbReference>
<dbReference type="Proteomes" id="UP000439903">
    <property type="component" value="Unassembled WGS sequence"/>
</dbReference>
<evidence type="ECO:0000313" key="2">
    <source>
        <dbReference type="Proteomes" id="UP000439903"/>
    </source>
</evidence>